<accession>A0ABV4UWT9</accession>
<dbReference type="RefSeq" id="WP_216795025.1">
    <property type="nucleotide sequence ID" value="NZ_JAHNZO010000018.1"/>
</dbReference>
<keyword evidence="1" id="KW-0732">Signal</keyword>
<evidence type="ECO:0000256" key="1">
    <source>
        <dbReference type="SAM" id="SignalP"/>
    </source>
</evidence>
<evidence type="ECO:0000313" key="4">
    <source>
        <dbReference type="Proteomes" id="UP001575622"/>
    </source>
</evidence>
<protein>
    <submittedName>
        <fullName evidence="3">ABC transporter substrate-binding protein</fullName>
    </submittedName>
</protein>
<dbReference type="PANTHER" id="PTHR30290">
    <property type="entry name" value="PERIPLASMIC BINDING COMPONENT OF ABC TRANSPORTER"/>
    <property type="match status" value="1"/>
</dbReference>
<dbReference type="CDD" id="cd08492">
    <property type="entry name" value="PBP2_NikA_DppA_OppA_like_15"/>
    <property type="match status" value="1"/>
</dbReference>
<dbReference type="InterPro" id="IPR039424">
    <property type="entry name" value="SBP_5"/>
</dbReference>
<gene>
    <name evidence="3" type="ORF">ACEU3E_08870</name>
</gene>
<sequence>MKKNKRRTFRVFLGGFVTLCMFMVVGCSSQKNEPAEQKESAKPEMGGTITVAYPYDPDTLDVQKSAGSAEVYTWLLGGSLLYKDPATNEYKPSLASDYKISEDGKTLTFTIRSGITFHDGTPLTAKSFKETFDRALNPETKAMTVGELMTPIKSVKAPDDHTLVLELYEPNATFLYTLGINSSQPLSLKAIEKAGEAYGRNPVGVGPWKFESWKAGKVTLVRNEAFKWGEAYYENQGPPRADKLVIKSIPDTNLRMSALESGAIDVATEVPVKEAKKFQNNPKYQVMERVRSGVGMLLEMNLRRPEFQDIKVRQALNMLVNKKAIIQAVMQGDGEVAQTPLSPATLGYDKSLEKYGYEYNVNEAKKLLDDAGWKVNGSGVREKDGKTFSLDLLSSTDIDKEAQLVQAMLGEAGIKITIQKLELGTYLQEAVKGNFDLTLMTGAYDDPDILYFYFYSNGAYNMTGVKDDKLDALLLKGRTTIQIDARNQVYKDVQKRIVEQAYVVPIYFDKVFTVINSRVKGVKWTSIMPTYNDSWIEN</sequence>
<feature type="chain" id="PRO_5046358123" evidence="1">
    <location>
        <begin position="27"/>
        <end position="538"/>
    </location>
</feature>
<dbReference type="PIRSF" id="PIRSF002741">
    <property type="entry name" value="MppA"/>
    <property type="match status" value="1"/>
</dbReference>
<evidence type="ECO:0000313" key="3">
    <source>
        <dbReference type="EMBL" id="MFB0842283.1"/>
    </source>
</evidence>
<evidence type="ECO:0000259" key="2">
    <source>
        <dbReference type="Pfam" id="PF00496"/>
    </source>
</evidence>
<comment type="caution">
    <text evidence="3">The sequence shown here is derived from an EMBL/GenBank/DDBJ whole genome shotgun (WGS) entry which is preliminary data.</text>
</comment>
<organism evidence="3 4">
    <name type="scientific">Paenibacillus oleatilyticus</name>
    <dbReference type="NCBI Taxonomy" id="2594886"/>
    <lineage>
        <taxon>Bacteria</taxon>
        <taxon>Bacillati</taxon>
        <taxon>Bacillota</taxon>
        <taxon>Bacilli</taxon>
        <taxon>Bacillales</taxon>
        <taxon>Paenibacillaceae</taxon>
        <taxon>Paenibacillus</taxon>
    </lineage>
</organism>
<dbReference type="Pfam" id="PF00496">
    <property type="entry name" value="SBP_bac_5"/>
    <property type="match status" value="1"/>
</dbReference>
<proteinExistence type="predicted"/>
<dbReference type="PROSITE" id="PS51257">
    <property type="entry name" value="PROKAR_LIPOPROTEIN"/>
    <property type="match status" value="1"/>
</dbReference>
<dbReference type="InterPro" id="IPR000914">
    <property type="entry name" value="SBP_5_dom"/>
</dbReference>
<dbReference type="Proteomes" id="UP001575622">
    <property type="component" value="Unassembled WGS sequence"/>
</dbReference>
<keyword evidence="4" id="KW-1185">Reference proteome</keyword>
<feature type="domain" description="Solute-binding protein family 5" evidence="2">
    <location>
        <begin position="89"/>
        <end position="459"/>
    </location>
</feature>
<feature type="signal peptide" evidence="1">
    <location>
        <begin position="1"/>
        <end position="26"/>
    </location>
</feature>
<dbReference type="EMBL" id="JBHDLN010000003">
    <property type="protein sequence ID" value="MFB0842283.1"/>
    <property type="molecule type" value="Genomic_DNA"/>
</dbReference>
<reference evidence="3 4" key="1">
    <citation type="submission" date="2024-09" db="EMBL/GenBank/DDBJ databases">
        <authorList>
            <person name="Makale K.P.P."/>
            <person name="Makhzoum A."/>
            <person name="Rantong G."/>
            <person name="Rahube T.O."/>
        </authorList>
    </citation>
    <scope>NUCLEOTIDE SEQUENCE [LARGE SCALE GENOMIC DNA]</scope>
    <source>
        <strain evidence="3 4">KM_D13</strain>
    </source>
</reference>
<dbReference type="InterPro" id="IPR030678">
    <property type="entry name" value="Peptide/Ni-bd"/>
</dbReference>
<name>A0ABV4UWT9_9BACL</name>